<proteinExistence type="predicted"/>
<gene>
    <name evidence="2" type="ORF">FGO68_gene7963</name>
</gene>
<feature type="transmembrane region" description="Helical" evidence="1">
    <location>
        <begin position="54"/>
        <end position="79"/>
    </location>
</feature>
<organism evidence="2 3">
    <name type="scientific">Halteria grandinella</name>
    <dbReference type="NCBI Taxonomy" id="5974"/>
    <lineage>
        <taxon>Eukaryota</taxon>
        <taxon>Sar</taxon>
        <taxon>Alveolata</taxon>
        <taxon>Ciliophora</taxon>
        <taxon>Intramacronucleata</taxon>
        <taxon>Spirotrichea</taxon>
        <taxon>Stichotrichia</taxon>
        <taxon>Sporadotrichida</taxon>
        <taxon>Halteriidae</taxon>
        <taxon>Halteria</taxon>
    </lineage>
</organism>
<keyword evidence="1" id="KW-0472">Membrane</keyword>
<reference evidence="2" key="1">
    <citation type="submission" date="2019-06" db="EMBL/GenBank/DDBJ databases">
        <authorList>
            <person name="Zheng W."/>
        </authorList>
    </citation>
    <scope>NUCLEOTIDE SEQUENCE</scope>
    <source>
        <strain evidence="2">QDHG01</strain>
    </source>
</reference>
<sequence>MKSIDYTLTFQNRILKIPLILYTREEREALVGRLMMSLGYKEYILIRTPAYQSIYSLLSLPLTLMAGLTMQASLLAIYLSEVSPYTQQSLGKIVLGMQFLRQEFARDQERQQMTNRSSLPI</sequence>
<evidence type="ECO:0000256" key="1">
    <source>
        <dbReference type="SAM" id="Phobius"/>
    </source>
</evidence>
<keyword evidence="1" id="KW-1133">Transmembrane helix</keyword>
<dbReference type="AlphaFoldDB" id="A0A8J8P5D6"/>
<keyword evidence="1" id="KW-0812">Transmembrane</keyword>
<keyword evidence="3" id="KW-1185">Reference proteome</keyword>
<protein>
    <submittedName>
        <fullName evidence="2">Uncharacterized protein</fullName>
    </submittedName>
</protein>
<name>A0A8J8P5D6_HALGN</name>
<evidence type="ECO:0000313" key="3">
    <source>
        <dbReference type="Proteomes" id="UP000785679"/>
    </source>
</evidence>
<comment type="caution">
    <text evidence="2">The sequence shown here is derived from an EMBL/GenBank/DDBJ whole genome shotgun (WGS) entry which is preliminary data.</text>
</comment>
<evidence type="ECO:0000313" key="2">
    <source>
        <dbReference type="EMBL" id="TNV86355.1"/>
    </source>
</evidence>
<accession>A0A8J8P5D6</accession>
<dbReference type="EMBL" id="RRYP01001141">
    <property type="protein sequence ID" value="TNV86355.1"/>
    <property type="molecule type" value="Genomic_DNA"/>
</dbReference>
<dbReference type="Proteomes" id="UP000785679">
    <property type="component" value="Unassembled WGS sequence"/>
</dbReference>